<evidence type="ECO:0000256" key="3">
    <source>
        <dbReference type="ARBA" id="ARBA00022801"/>
    </source>
</evidence>
<organism evidence="5">
    <name type="scientific">Photinus pyralis</name>
    <name type="common">Common eastern firefly</name>
    <name type="synonym">Lampyris pyralis</name>
    <dbReference type="NCBI Taxonomy" id="7054"/>
    <lineage>
        <taxon>Eukaryota</taxon>
        <taxon>Metazoa</taxon>
        <taxon>Ecdysozoa</taxon>
        <taxon>Arthropoda</taxon>
        <taxon>Hexapoda</taxon>
        <taxon>Insecta</taxon>
        <taxon>Pterygota</taxon>
        <taxon>Neoptera</taxon>
        <taxon>Endopterygota</taxon>
        <taxon>Coleoptera</taxon>
        <taxon>Polyphaga</taxon>
        <taxon>Elateriformia</taxon>
        <taxon>Elateroidea</taxon>
        <taxon>Lampyridae</taxon>
        <taxon>Lampyrinae</taxon>
        <taxon>Photinus</taxon>
    </lineage>
</organism>
<keyword evidence="3" id="KW-0378">Hydrolase</keyword>
<dbReference type="InterPro" id="IPR015797">
    <property type="entry name" value="NUDIX_hydrolase-like_dom_sf"/>
</dbReference>
<reference evidence="5" key="1">
    <citation type="journal article" date="2016" name="Sci. Rep.">
        <title>Molecular characterization of firefly nuptial gifts: a multi-omics approach sheds light on postcopulatory sexual selection.</title>
        <authorList>
            <person name="Al-Wathiqui N."/>
            <person name="Fallon T.R."/>
            <person name="South A."/>
            <person name="Weng J.K."/>
            <person name="Lewis S.M."/>
        </authorList>
    </citation>
    <scope>NUCLEOTIDE SEQUENCE</scope>
</reference>
<evidence type="ECO:0000256" key="2">
    <source>
        <dbReference type="ARBA" id="ARBA00022723"/>
    </source>
</evidence>
<comment type="similarity">
    <text evidence="1">Belongs to the Nudix hydrolase family.</text>
</comment>
<dbReference type="AlphaFoldDB" id="A0A1Y1LTU0"/>
<dbReference type="GO" id="GO:0047631">
    <property type="term" value="F:ADP-ribose diphosphatase activity"/>
    <property type="evidence" value="ECO:0007669"/>
    <property type="project" value="TreeGrafter"/>
</dbReference>
<protein>
    <recommendedName>
        <fullName evidence="4">Nudix hydrolase domain-containing protein</fullName>
    </recommendedName>
</protein>
<dbReference type="Pfam" id="PF00293">
    <property type="entry name" value="NUDIX"/>
    <property type="match status" value="1"/>
</dbReference>
<dbReference type="GO" id="GO:0051287">
    <property type="term" value="F:NAD binding"/>
    <property type="evidence" value="ECO:0007669"/>
    <property type="project" value="TreeGrafter"/>
</dbReference>
<evidence type="ECO:0000313" key="5">
    <source>
        <dbReference type="EMBL" id="JAV75335.1"/>
    </source>
</evidence>
<dbReference type="GO" id="GO:0046872">
    <property type="term" value="F:metal ion binding"/>
    <property type="evidence" value="ECO:0007669"/>
    <property type="project" value="UniProtKB-KW"/>
</dbReference>
<dbReference type="FunFam" id="3.90.79.10:FF:000015">
    <property type="entry name" value="Nudix hydrolase 8"/>
    <property type="match status" value="1"/>
</dbReference>
<evidence type="ECO:0000259" key="4">
    <source>
        <dbReference type="PROSITE" id="PS51462"/>
    </source>
</evidence>
<dbReference type="CDD" id="cd04670">
    <property type="entry name" value="NUDIX_ASFGF2_Nudt6"/>
    <property type="match status" value="1"/>
</dbReference>
<dbReference type="Gene3D" id="3.90.79.10">
    <property type="entry name" value="Nucleoside Triphosphate Pyrophosphohydrolase"/>
    <property type="match status" value="1"/>
</dbReference>
<dbReference type="Gene3D" id="3.40.630.30">
    <property type="match status" value="1"/>
</dbReference>
<dbReference type="GO" id="GO:0035529">
    <property type="term" value="F:NADH pyrophosphatase activity"/>
    <property type="evidence" value="ECO:0007669"/>
    <property type="project" value="TreeGrafter"/>
</dbReference>
<dbReference type="EMBL" id="GEZM01050859">
    <property type="protein sequence ID" value="JAV75335.1"/>
    <property type="molecule type" value="Transcribed_RNA"/>
</dbReference>
<dbReference type="KEGG" id="ppyr:116177588"/>
<feature type="domain" description="Nudix hydrolase" evidence="4">
    <location>
        <begin position="130"/>
        <end position="258"/>
    </location>
</feature>
<dbReference type="PRINTS" id="PR01356">
    <property type="entry name" value="GFGPROTEIN"/>
</dbReference>
<keyword evidence="2" id="KW-0479">Metal-binding</keyword>
<dbReference type="OrthoDB" id="447842at2759"/>
<dbReference type="FunFam" id="3.40.630.30:FF:000016">
    <property type="entry name" value="nudix hydrolase 2"/>
    <property type="match status" value="1"/>
</dbReference>
<dbReference type="InterPro" id="IPR003293">
    <property type="entry name" value="Nudix_hydrolase6-like"/>
</dbReference>
<dbReference type="PANTHER" id="PTHR13994">
    <property type="entry name" value="NUDIX HYDROLASE RELATED"/>
    <property type="match status" value="1"/>
</dbReference>
<evidence type="ECO:0000256" key="1">
    <source>
        <dbReference type="ARBA" id="ARBA00005582"/>
    </source>
</evidence>
<dbReference type="RefSeq" id="XP_031352462.1">
    <property type="nucleotide sequence ID" value="XM_031496602.1"/>
</dbReference>
<sequence length="292" mass="33974">MPSLLINLINRKVVPCKFYRRLNLRNLSNSSMSAAIQPFKGLTDRFNGVTVDSQKENCELPNFLATLEESMKVWETSKKRGIWFKVDIQQSDWVPILAKKGFNFHHANTDYVMMFRWLPKEENNVPSYAHTMVGVGAVVVNDKSELLVVRERYGFTNWWKLPGGYVEPAENIVDAAIREVYEETHISTEFHSMLTMTQAHERMFGCSDLYFIVSLIPTSTDIEKCDREISECQWMKIDEYLDHDSVTELNKFFIKTYLNYKSNCITINCKHGIHSLLKKAYTVHYATKIDEK</sequence>
<dbReference type="Pfam" id="PF18290">
    <property type="entry name" value="Nudix_hydro"/>
    <property type="match status" value="1"/>
</dbReference>
<dbReference type="GeneID" id="116177588"/>
<dbReference type="PROSITE" id="PS51462">
    <property type="entry name" value="NUDIX"/>
    <property type="match status" value="1"/>
</dbReference>
<name>A0A1Y1LTU0_PHOPY</name>
<dbReference type="InterPro" id="IPR040618">
    <property type="entry name" value="Pre-Nudix"/>
</dbReference>
<dbReference type="PROSITE" id="PS00893">
    <property type="entry name" value="NUDIX_BOX"/>
    <property type="match status" value="1"/>
</dbReference>
<dbReference type="InterPro" id="IPR020084">
    <property type="entry name" value="NUDIX_hydrolase_CS"/>
</dbReference>
<dbReference type="SUPFAM" id="SSF55811">
    <property type="entry name" value="Nudix"/>
    <property type="match status" value="1"/>
</dbReference>
<accession>A0A1Y1LTU0</accession>
<proteinExistence type="inferred from homology"/>
<dbReference type="InterPro" id="IPR000086">
    <property type="entry name" value="NUDIX_hydrolase_dom"/>
</dbReference>
<dbReference type="PANTHER" id="PTHR13994:SF13">
    <property type="entry name" value="FI03680P"/>
    <property type="match status" value="1"/>
</dbReference>